<keyword evidence="6" id="KW-1185">Reference proteome</keyword>
<evidence type="ECO:0000259" key="4">
    <source>
        <dbReference type="Pfam" id="PF13460"/>
    </source>
</evidence>
<comment type="similarity">
    <text evidence="1">Belongs to the NmrA-type oxidoreductase family. Isoflavone reductase subfamily.</text>
</comment>
<accession>A0A6A5VHL6</accession>
<name>A0A6A5VHL6_9PLEO</name>
<keyword evidence="2" id="KW-0521">NADP</keyword>
<sequence>MSRVVAIAGGSGGLGRALVNALKKSTYTPLILARKVTLFRIANAPLEEELGVPVLQANYSDLDSLVQLLGSHNIDTVVSTISNYDNSHFAEASLIKAAEQSIVTHRYIPSVWSAFDYGENQENALAASRLALINALRGTPLEWTALYTGTFLDFYAITVPSKDSAGP</sequence>
<dbReference type="Pfam" id="PF13460">
    <property type="entry name" value="NAD_binding_10"/>
    <property type="match status" value="1"/>
</dbReference>
<evidence type="ECO:0000256" key="1">
    <source>
        <dbReference type="ARBA" id="ARBA00005725"/>
    </source>
</evidence>
<dbReference type="AlphaFoldDB" id="A0A6A5VHL6"/>
<dbReference type="EMBL" id="ML976667">
    <property type="protein sequence ID" value="KAF1976170.1"/>
    <property type="molecule type" value="Genomic_DNA"/>
</dbReference>
<organism evidence="5 6">
    <name type="scientific">Bimuria novae-zelandiae CBS 107.79</name>
    <dbReference type="NCBI Taxonomy" id="1447943"/>
    <lineage>
        <taxon>Eukaryota</taxon>
        <taxon>Fungi</taxon>
        <taxon>Dikarya</taxon>
        <taxon>Ascomycota</taxon>
        <taxon>Pezizomycotina</taxon>
        <taxon>Dothideomycetes</taxon>
        <taxon>Pleosporomycetidae</taxon>
        <taxon>Pleosporales</taxon>
        <taxon>Massarineae</taxon>
        <taxon>Didymosphaeriaceae</taxon>
        <taxon>Bimuria</taxon>
    </lineage>
</organism>
<evidence type="ECO:0000313" key="6">
    <source>
        <dbReference type="Proteomes" id="UP000800036"/>
    </source>
</evidence>
<dbReference type="PANTHER" id="PTHR47706">
    <property type="entry name" value="NMRA-LIKE FAMILY PROTEIN"/>
    <property type="match status" value="1"/>
</dbReference>
<protein>
    <submittedName>
        <fullName evidence="5">NAD(P)-binding protein</fullName>
    </submittedName>
</protein>
<reference evidence="5" key="1">
    <citation type="journal article" date="2020" name="Stud. Mycol.">
        <title>101 Dothideomycetes genomes: a test case for predicting lifestyles and emergence of pathogens.</title>
        <authorList>
            <person name="Haridas S."/>
            <person name="Albert R."/>
            <person name="Binder M."/>
            <person name="Bloem J."/>
            <person name="Labutti K."/>
            <person name="Salamov A."/>
            <person name="Andreopoulos B."/>
            <person name="Baker S."/>
            <person name="Barry K."/>
            <person name="Bills G."/>
            <person name="Bluhm B."/>
            <person name="Cannon C."/>
            <person name="Castanera R."/>
            <person name="Culley D."/>
            <person name="Daum C."/>
            <person name="Ezra D."/>
            <person name="Gonzalez J."/>
            <person name="Henrissat B."/>
            <person name="Kuo A."/>
            <person name="Liang C."/>
            <person name="Lipzen A."/>
            <person name="Lutzoni F."/>
            <person name="Magnuson J."/>
            <person name="Mondo S."/>
            <person name="Nolan M."/>
            <person name="Ohm R."/>
            <person name="Pangilinan J."/>
            <person name="Park H.-J."/>
            <person name="Ramirez L."/>
            <person name="Alfaro M."/>
            <person name="Sun H."/>
            <person name="Tritt A."/>
            <person name="Yoshinaga Y."/>
            <person name="Zwiers L.-H."/>
            <person name="Turgeon B."/>
            <person name="Goodwin S."/>
            <person name="Spatafora J."/>
            <person name="Crous P."/>
            <person name="Grigoriev I."/>
        </authorList>
    </citation>
    <scope>NUCLEOTIDE SEQUENCE</scope>
    <source>
        <strain evidence="5">CBS 107.79</strain>
    </source>
</reference>
<evidence type="ECO:0000256" key="3">
    <source>
        <dbReference type="ARBA" id="ARBA00023002"/>
    </source>
</evidence>
<evidence type="ECO:0000256" key="2">
    <source>
        <dbReference type="ARBA" id="ARBA00022857"/>
    </source>
</evidence>
<gene>
    <name evidence="5" type="ORF">BU23DRAFT_629779</name>
</gene>
<dbReference type="InterPro" id="IPR051609">
    <property type="entry name" value="NmrA/Isoflavone_reductase-like"/>
</dbReference>
<dbReference type="Gene3D" id="3.40.50.720">
    <property type="entry name" value="NAD(P)-binding Rossmann-like Domain"/>
    <property type="match status" value="1"/>
</dbReference>
<dbReference type="GO" id="GO:0016491">
    <property type="term" value="F:oxidoreductase activity"/>
    <property type="evidence" value="ECO:0007669"/>
    <property type="project" value="UniProtKB-KW"/>
</dbReference>
<keyword evidence="3" id="KW-0560">Oxidoreductase</keyword>
<dbReference type="InterPro" id="IPR016040">
    <property type="entry name" value="NAD(P)-bd_dom"/>
</dbReference>
<dbReference type="SUPFAM" id="SSF51735">
    <property type="entry name" value="NAD(P)-binding Rossmann-fold domains"/>
    <property type="match status" value="1"/>
</dbReference>
<evidence type="ECO:0000313" key="5">
    <source>
        <dbReference type="EMBL" id="KAF1976170.1"/>
    </source>
</evidence>
<dbReference type="PANTHER" id="PTHR47706:SF4">
    <property type="entry name" value="NMRA-LIKE DOMAIN-CONTAINING PROTEIN"/>
    <property type="match status" value="1"/>
</dbReference>
<dbReference type="InterPro" id="IPR036291">
    <property type="entry name" value="NAD(P)-bd_dom_sf"/>
</dbReference>
<dbReference type="Proteomes" id="UP000800036">
    <property type="component" value="Unassembled WGS sequence"/>
</dbReference>
<dbReference type="OrthoDB" id="10000533at2759"/>
<proteinExistence type="inferred from homology"/>
<feature type="domain" description="NAD(P)-binding" evidence="4">
    <location>
        <begin position="9"/>
        <end position="153"/>
    </location>
</feature>